<dbReference type="AlphaFoldDB" id="A0A1B9GJ18"/>
<organism evidence="2 3">
    <name type="scientific">Kwoniella heveanensis BCC8398</name>
    <dbReference type="NCBI Taxonomy" id="1296120"/>
    <lineage>
        <taxon>Eukaryota</taxon>
        <taxon>Fungi</taxon>
        <taxon>Dikarya</taxon>
        <taxon>Basidiomycota</taxon>
        <taxon>Agaricomycotina</taxon>
        <taxon>Tremellomycetes</taxon>
        <taxon>Tremellales</taxon>
        <taxon>Cryptococcaceae</taxon>
        <taxon>Kwoniella</taxon>
    </lineage>
</organism>
<feature type="region of interest" description="Disordered" evidence="1">
    <location>
        <begin position="652"/>
        <end position="671"/>
    </location>
</feature>
<feature type="compositionally biased region" description="Acidic residues" evidence="1">
    <location>
        <begin position="332"/>
        <end position="346"/>
    </location>
</feature>
<feature type="compositionally biased region" description="Low complexity" evidence="1">
    <location>
        <begin position="655"/>
        <end position="669"/>
    </location>
</feature>
<dbReference type="EMBL" id="KV700139">
    <property type="protein sequence ID" value="OCF30971.1"/>
    <property type="molecule type" value="Genomic_DNA"/>
</dbReference>
<accession>A0A1B9GJ18</accession>
<protein>
    <submittedName>
        <fullName evidence="2">Uncharacterized protein</fullName>
    </submittedName>
</protein>
<evidence type="ECO:0000256" key="1">
    <source>
        <dbReference type="SAM" id="MobiDB-lite"/>
    </source>
</evidence>
<evidence type="ECO:0000313" key="3">
    <source>
        <dbReference type="Proteomes" id="UP000092666"/>
    </source>
</evidence>
<feature type="region of interest" description="Disordered" evidence="1">
    <location>
        <begin position="328"/>
        <end position="402"/>
    </location>
</feature>
<evidence type="ECO:0000313" key="2">
    <source>
        <dbReference type="EMBL" id="OCF30971.1"/>
    </source>
</evidence>
<feature type="compositionally biased region" description="Acidic residues" evidence="1">
    <location>
        <begin position="355"/>
        <end position="364"/>
    </location>
</feature>
<sequence>MADTASAPPPASAPEPLRKKITAHEAPIFNKLAETLNELDPSGVFAFAGRLHLNDDEREAIKLFVDEKGGAKLRSFPLDEAAAKGIYEAATSEIDGVNGRLLRPEQFALTGKVPIPQWIVARLSNNYSEPLELRLEGMICLAEGDSIPLPERDAEADEAFRYGQFERHTGTLLLALPTTATAGGKLHIVKPQISDPDAGIPLTGSLDWSKAITGEVLLPTRNNPSSPARPDESNDEDEKGKWQIPWIYYEPPSRISVDEITSSNGHMFILRYKLRTTEEDDEQGKGGWLPTVDYELEVGVKVIKERLKGLLADGRVLKDGGMLGFGLGGYDFPEEEVKDEEEEVDGEGATKNQEAEDQSAEDGPTDNNDKQVAKEEDKEEEEKEGDADADAHSDLDELFPIRKITPEEEKAFLDDLPSQFRLPDRCLVKALEELGLKWEIGGVWAYNDDGEGDAEEDADGGVREDAEDEADEEGDEPEEEEDEEKEDDGAEDGVAESAGADGEDAQENGEVEKDSDADYDRRIQLALRAMSRTAFRQRVWGDVVTDIEVAEDGSARLIYAPQVGGRPRSRADELAKLIGYLKWKRARHSDCHNNDDNDNDRDVNNDDDDDGDNNAVAVPQEYDPTLSSGTWITPPSVRLFCVQGLPTAKDYPHPKTGTNANADANADAGAKGEKEVSTSKFLSGHGVKKDYPVYWAKMPNEYRIETSFRRSGGITETALIGLALFVKIPPAAER</sequence>
<dbReference type="Proteomes" id="UP000092666">
    <property type="component" value="Unassembled WGS sequence"/>
</dbReference>
<name>A0A1B9GJ18_9TREE</name>
<gene>
    <name evidence="2" type="ORF">I316_07378</name>
</gene>
<reference evidence="3" key="2">
    <citation type="submission" date="2013-12" db="EMBL/GenBank/DDBJ databases">
        <title>Evolution of pathogenesis and genome organization in the Tremellales.</title>
        <authorList>
            <person name="Cuomo C."/>
            <person name="Litvintseva A."/>
            <person name="Heitman J."/>
            <person name="Chen Y."/>
            <person name="Sun S."/>
            <person name="Springer D."/>
            <person name="Dromer F."/>
            <person name="Young S."/>
            <person name="Zeng Q."/>
            <person name="Chapman S."/>
            <person name="Gujja S."/>
            <person name="Saif S."/>
            <person name="Birren B."/>
        </authorList>
    </citation>
    <scope>NUCLEOTIDE SEQUENCE [LARGE SCALE GENOMIC DNA]</scope>
    <source>
        <strain evidence="3">BCC8398</strain>
    </source>
</reference>
<keyword evidence="3" id="KW-1185">Reference proteome</keyword>
<feature type="compositionally biased region" description="Acidic residues" evidence="1">
    <location>
        <begin position="448"/>
        <end position="494"/>
    </location>
</feature>
<feature type="region of interest" description="Disordered" evidence="1">
    <location>
        <begin position="217"/>
        <end position="239"/>
    </location>
</feature>
<feature type="compositionally biased region" description="Acidic residues" evidence="1">
    <location>
        <begin position="377"/>
        <end position="388"/>
    </location>
</feature>
<feature type="region of interest" description="Disordered" evidence="1">
    <location>
        <begin position="439"/>
        <end position="517"/>
    </location>
</feature>
<reference evidence="2 3" key="1">
    <citation type="submission" date="2013-07" db="EMBL/GenBank/DDBJ databases">
        <title>The Genome Sequence of Cryptococcus heveanensis BCC8398.</title>
        <authorList>
            <consortium name="The Broad Institute Genome Sequencing Platform"/>
            <person name="Cuomo C."/>
            <person name="Litvintseva A."/>
            <person name="Chen Y."/>
            <person name="Heitman J."/>
            <person name="Sun S."/>
            <person name="Springer D."/>
            <person name="Dromer F."/>
            <person name="Young S.K."/>
            <person name="Zeng Q."/>
            <person name="Gargeya S."/>
            <person name="Fitzgerald M."/>
            <person name="Abouelleil A."/>
            <person name="Alvarado L."/>
            <person name="Berlin A.M."/>
            <person name="Chapman S.B."/>
            <person name="Dewar J."/>
            <person name="Goldberg J."/>
            <person name="Griggs A."/>
            <person name="Gujja S."/>
            <person name="Hansen M."/>
            <person name="Howarth C."/>
            <person name="Imamovic A."/>
            <person name="Larimer J."/>
            <person name="McCowan C."/>
            <person name="Murphy C."/>
            <person name="Pearson M."/>
            <person name="Priest M."/>
            <person name="Roberts A."/>
            <person name="Saif S."/>
            <person name="Shea T."/>
            <person name="Sykes S."/>
            <person name="Wortman J."/>
            <person name="Nusbaum C."/>
            <person name="Birren B."/>
        </authorList>
    </citation>
    <scope>NUCLEOTIDE SEQUENCE [LARGE SCALE GENOMIC DNA]</scope>
    <source>
        <strain evidence="2 3">BCC8398</strain>
    </source>
</reference>
<proteinExistence type="predicted"/>
<feature type="compositionally biased region" description="Basic and acidic residues" evidence="1">
    <location>
        <begin position="588"/>
        <end position="604"/>
    </location>
</feature>
<feature type="compositionally biased region" description="Basic and acidic residues" evidence="1">
    <location>
        <begin position="367"/>
        <end position="376"/>
    </location>
</feature>
<feature type="region of interest" description="Disordered" evidence="1">
    <location>
        <begin position="588"/>
        <end position="629"/>
    </location>
</feature>